<gene>
    <name evidence="1" type="ORF">ALQ86_102690</name>
</gene>
<organism evidence="1 2">
    <name type="scientific">Pseudomonas amygdali pv. eriobotryae</name>
    <dbReference type="NCBI Taxonomy" id="129137"/>
    <lineage>
        <taxon>Bacteria</taxon>
        <taxon>Pseudomonadati</taxon>
        <taxon>Pseudomonadota</taxon>
        <taxon>Gammaproteobacteria</taxon>
        <taxon>Pseudomonadales</taxon>
        <taxon>Pseudomonadaceae</taxon>
        <taxon>Pseudomonas</taxon>
        <taxon>Pseudomonas amygdali</taxon>
    </lineage>
</organism>
<sequence>MIWLSLEFNPNQDGIVIPIAFCLKRLSTGYEPHDRGSNCVHGMSLSALAVQRLSNLAKSIIRLCFGAVLGTLLCFLNTQARHRLLPVGQMNNNVEAAIRKIND</sequence>
<dbReference type="AlphaFoldDB" id="A0A3M3A9M8"/>
<reference evidence="1 2" key="1">
    <citation type="submission" date="2018-08" db="EMBL/GenBank/DDBJ databases">
        <title>Recombination of ecologically and evolutionarily significant loci maintains genetic cohesion in the Pseudomonas syringae species complex.</title>
        <authorList>
            <person name="Dillon M."/>
            <person name="Thakur S."/>
            <person name="Almeida R.N.D."/>
            <person name="Weir B.S."/>
            <person name="Guttman D.S."/>
        </authorList>
    </citation>
    <scope>NUCLEOTIDE SEQUENCE [LARGE SCALE GENOMIC DNA]</scope>
    <source>
        <strain evidence="1 2">ICMP 8636</strain>
    </source>
</reference>
<accession>A0A3M3A9M8</accession>
<name>A0A3M3A9M8_PSEA0</name>
<evidence type="ECO:0000313" key="1">
    <source>
        <dbReference type="EMBL" id="RML97164.1"/>
    </source>
</evidence>
<dbReference type="EMBL" id="RBOA01000369">
    <property type="protein sequence ID" value="RML97164.1"/>
    <property type="molecule type" value="Genomic_DNA"/>
</dbReference>
<proteinExistence type="predicted"/>
<evidence type="ECO:0000313" key="2">
    <source>
        <dbReference type="Proteomes" id="UP000272627"/>
    </source>
</evidence>
<comment type="caution">
    <text evidence="1">The sequence shown here is derived from an EMBL/GenBank/DDBJ whole genome shotgun (WGS) entry which is preliminary data.</text>
</comment>
<protein>
    <submittedName>
        <fullName evidence="1">Uncharacterized protein</fullName>
    </submittedName>
</protein>
<dbReference type="Proteomes" id="UP000272627">
    <property type="component" value="Unassembled WGS sequence"/>
</dbReference>